<evidence type="ECO:0000313" key="4">
    <source>
        <dbReference type="Proteomes" id="UP001524586"/>
    </source>
</evidence>
<proteinExistence type="predicted"/>
<dbReference type="CDD" id="cd01398">
    <property type="entry name" value="RPI_A"/>
    <property type="match status" value="1"/>
</dbReference>
<gene>
    <name evidence="3" type="primary">rpiA</name>
    <name evidence="3" type="ORF">NP596_04275</name>
</gene>
<dbReference type="SUPFAM" id="SSF100950">
    <property type="entry name" value="NagB/RpiA/CoA transferase-like"/>
    <property type="match status" value="1"/>
</dbReference>
<sequence length="223" mass="23689">MNDKQLVAEHAAQRIESGMLVGLGTGSTANFFIEALARRQQDDNLQIEVVASSIVSTLKAQQLGLKLRGMEHIGGLDVYVDGADEVAPDLTLLKGRGGDLVREKLLAKAAKAFWVLIDPSKHVKRIGQNYPVPIEVMPFAWQLVQRSLAGIGGAAKLRSHGDGLFVTSYGSLVLDTAFDPGVDGKTLNAQLNAIPGIVEHGIFADLTSAVFCGNNGSVEESLA</sequence>
<comment type="caution">
    <text evidence="3">The sequence shown here is derived from an EMBL/GenBank/DDBJ whole genome shotgun (WGS) entry which is preliminary data.</text>
</comment>
<name>A0ABT1U2M4_9GAMM</name>
<keyword evidence="1 3" id="KW-0413">Isomerase</keyword>
<accession>A0ABT1U2M4</accession>
<keyword evidence="4" id="KW-1185">Reference proteome</keyword>
<protein>
    <recommendedName>
        <fullName evidence="2">Ribose 5-phosphate isomerase A</fullName>
        <ecNumber evidence="2">5.3.1.6</ecNumber>
    </recommendedName>
</protein>
<dbReference type="Proteomes" id="UP001524586">
    <property type="component" value="Unassembled WGS sequence"/>
</dbReference>
<organism evidence="3 4">
    <name type="scientific">Methylomonas rivi</name>
    <dbReference type="NCBI Taxonomy" id="2952226"/>
    <lineage>
        <taxon>Bacteria</taxon>
        <taxon>Pseudomonadati</taxon>
        <taxon>Pseudomonadota</taxon>
        <taxon>Gammaproteobacteria</taxon>
        <taxon>Methylococcales</taxon>
        <taxon>Methylococcaceae</taxon>
        <taxon>Methylomonas</taxon>
    </lineage>
</organism>
<dbReference type="Gene3D" id="3.30.70.260">
    <property type="match status" value="1"/>
</dbReference>
<dbReference type="RefSeq" id="WP_256614011.1">
    <property type="nucleotide sequence ID" value="NZ_JANIBK010000013.1"/>
</dbReference>
<dbReference type="NCBIfam" id="TIGR00021">
    <property type="entry name" value="rpiA"/>
    <property type="match status" value="1"/>
</dbReference>
<dbReference type="Gene3D" id="3.40.50.1360">
    <property type="match status" value="1"/>
</dbReference>
<evidence type="ECO:0000256" key="2">
    <source>
        <dbReference type="NCBIfam" id="TIGR00021"/>
    </source>
</evidence>
<evidence type="ECO:0000313" key="3">
    <source>
        <dbReference type="EMBL" id="MCQ8127669.1"/>
    </source>
</evidence>
<dbReference type="PANTHER" id="PTHR11934:SF0">
    <property type="entry name" value="RIBOSE-5-PHOSPHATE ISOMERASE"/>
    <property type="match status" value="1"/>
</dbReference>
<dbReference type="Pfam" id="PF06026">
    <property type="entry name" value="Rib_5-P_isom_A"/>
    <property type="match status" value="1"/>
</dbReference>
<dbReference type="InterPro" id="IPR004788">
    <property type="entry name" value="Ribose5P_isomerase_type_A"/>
</dbReference>
<dbReference type="GO" id="GO:0004751">
    <property type="term" value="F:ribose-5-phosphate isomerase activity"/>
    <property type="evidence" value="ECO:0007669"/>
    <property type="project" value="UniProtKB-EC"/>
</dbReference>
<dbReference type="PANTHER" id="PTHR11934">
    <property type="entry name" value="RIBOSE-5-PHOSPHATE ISOMERASE"/>
    <property type="match status" value="1"/>
</dbReference>
<dbReference type="EC" id="5.3.1.6" evidence="2"/>
<dbReference type="InterPro" id="IPR037171">
    <property type="entry name" value="NagB/RpiA_transferase-like"/>
</dbReference>
<dbReference type="EMBL" id="JANIBK010000013">
    <property type="protein sequence ID" value="MCQ8127669.1"/>
    <property type="molecule type" value="Genomic_DNA"/>
</dbReference>
<dbReference type="NCBIfam" id="NF001924">
    <property type="entry name" value="PRK00702.1"/>
    <property type="match status" value="1"/>
</dbReference>
<evidence type="ECO:0000256" key="1">
    <source>
        <dbReference type="ARBA" id="ARBA00023235"/>
    </source>
</evidence>
<reference evidence="3 4" key="1">
    <citation type="submission" date="2022-07" db="EMBL/GenBank/DDBJ databases">
        <title>Methylomonas rivi sp. nov., Methylomonas rosea sp. nov., Methylomonas aureus sp. nov. and Methylomonas subterranea sp. nov., four novel methanotrophs isolated from a freshwater creek and the deep terrestrial subsurface.</title>
        <authorList>
            <person name="Abin C."/>
            <person name="Sankaranarayanan K."/>
            <person name="Garner C."/>
            <person name="Sindelar R."/>
            <person name="Kotary K."/>
            <person name="Garner R."/>
            <person name="Barclay S."/>
            <person name="Lawson P."/>
            <person name="Krumholz L."/>
        </authorList>
    </citation>
    <scope>NUCLEOTIDE SEQUENCE [LARGE SCALE GENOMIC DNA]</scope>
    <source>
        <strain evidence="3 4">WSC-6</strain>
    </source>
</reference>
<dbReference type="SUPFAM" id="SSF75445">
    <property type="entry name" value="D-ribose-5-phosphate isomerase (RpiA), lid domain"/>
    <property type="match status" value="1"/>
</dbReference>